<dbReference type="EMBL" id="SMYL01000011">
    <property type="protein sequence ID" value="TDK62596.1"/>
    <property type="molecule type" value="Genomic_DNA"/>
</dbReference>
<dbReference type="SMART" id="SM00475">
    <property type="entry name" value="53EXOc"/>
    <property type="match status" value="1"/>
</dbReference>
<comment type="caution">
    <text evidence="5">The sequence shown here is derived from an EMBL/GenBank/DDBJ whole genome shotgun (WGS) entry which is preliminary data.</text>
</comment>
<dbReference type="GO" id="GO:0003677">
    <property type="term" value="F:DNA binding"/>
    <property type="evidence" value="ECO:0007669"/>
    <property type="project" value="UniProtKB-KW"/>
</dbReference>
<dbReference type="Pfam" id="PF02739">
    <property type="entry name" value="5_3_exonuc_N"/>
    <property type="match status" value="1"/>
</dbReference>
<dbReference type="Pfam" id="PF01367">
    <property type="entry name" value="5_3_exonuc"/>
    <property type="match status" value="1"/>
</dbReference>
<dbReference type="GO" id="GO:0008409">
    <property type="term" value="F:5'-3' exonuclease activity"/>
    <property type="evidence" value="ECO:0007669"/>
    <property type="project" value="InterPro"/>
</dbReference>
<dbReference type="InterPro" id="IPR008918">
    <property type="entry name" value="HhH2"/>
</dbReference>
<dbReference type="GO" id="GO:0017108">
    <property type="term" value="F:5'-flap endonuclease activity"/>
    <property type="evidence" value="ECO:0007669"/>
    <property type="project" value="InterPro"/>
</dbReference>
<gene>
    <name evidence="5" type="ORF">E2I14_16460</name>
</gene>
<dbReference type="GO" id="GO:0033567">
    <property type="term" value="P:DNA replication, Okazaki fragment processing"/>
    <property type="evidence" value="ECO:0007669"/>
    <property type="project" value="InterPro"/>
</dbReference>
<dbReference type="Gene3D" id="1.10.150.20">
    <property type="entry name" value="5' to 3' exonuclease, C-terminal subdomain"/>
    <property type="match status" value="1"/>
</dbReference>
<dbReference type="OrthoDB" id="9806424at2"/>
<evidence type="ECO:0000259" key="4">
    <source>
        <dbReference type="SMART" id="SM00475"/>
    </source>
</evidence>
<dbReference type="FunFam" id="1.10.150.20:FF:000003">
    <property type="entry name" value="DNA polymerase I"/>
    <property type="match status" value="1"/>
</dbReference>
<keyword evidence="5" id="KW-0269">Exonuclease</keyword>
<evidence type="ECO:0000256" key="2">
    <source>
        <dbReference type="ARBA" id="ARBA00022801"/>
    </source>
</evidence>
<dbReference type="SUPFAM" id="SSF88723">
    <property type="entry name" value="PIN domain-like"/>
    <property type="match status" value="1"/>
</dbReference>
<sequence length="264" mass="29216">MGKLLAIDGLNIVRRIYEASPEPDSLEKAETAMRFSLAAFHKLRHEHAPTHMAAAFDFGGRTWRHDLYERYREHRSPMPDALRQSLSKLYSDLNQAGIHVLCIPEVEADDVIATVILRWLAQGRGEAIVVSTDKDLHVLIAQGALVWDHFKNEWHDSAWVKNKFGVPPEQLAELLALMGDAVDGIPGVSKVGMKTAAKLLQSYGSIEAIMAGAGILKNTLGENLRKDAAVLAMSRQLVTLKADVPLGITWNTLALPQDGEHERF</sequence>
<dbReference type="AlphaFoldDB" id="A0A4V3AU13"/>
<dbReference type="SUPFAM" id="SSF47807">
    <property type="entry name" value="5' to 3' exonuclease, C-terminal subdomain"/>
    <property type="match status" value="1"/>
</dbReference>
<protein>
    <submittedName>
        <fullName evidence="5">5'-3' exonuclease</fullName>
    </submittedName>
</protein>
<dbReference type="InterPro" id="IPR020046">
    <property type="entry name" value="5-3_exonucl_a-hlix_arch_N"/>
</dbReference>
<dbReference type="InterPro" id="IPR036279">
    <property type="entry name" value="5-3_exonuclease_C_sf"/>
</dbReference>
<evidence type="ECO:0000256" key="3">
    <source>
        <dbReference type="ARBA" id="ARBA00023125"/>
    </source>
</evidence>
<dbReference type="RefSeq" id="WP_133330549.1">
    <property type="nucleotide sequence ID" value="NZ_SMYL01000011.1"/>
</dbReference>
<feature type="domain" description="5'-3' exonuclease" evidence="4">
    <location>
        <begin position="2"/>
        <end position="256"/>
    </location>
</feature>
<dbReference type="SMART" id="SM00279">
    <property type="entry name" value="HhH2"/>
    <property type="match status" value="1"/>
</dbReference>
<dbReference type="InterPro" id="IPR038969">
    <property type="entry name" value="FEN"/>
</dbReference>
<name>A0A4V3AU13_9BURK</name>
<dbReference type="CDD" id="cd09898">
    <property type="entry name" value="H3TH_53EXO"/>
    <property type="match status" value="1"/>
</dbReference>
<dbReference type="CDD" id="cd09859">
    <property type="entry name" value="PIN_53EXO"/>
    <property type="match status" value="1"/>
</dbReference>
<dbReference type="PANTHER" id="PTHR42646">
    <property type="entry name" value="FLAP ENDONUCLEASE XNI"/>
    <property type="match status" value="1"/>
</dbReference>
<dbReference type="InterPro" id="IPR020045">
    <property type="entry name" value="DNA_polI_H3TH"/>
</dbReference>
<dbReference type="Proteomes" id="UP000294829">
    <property type="component" value="Unassembled WGS sequence"/>
</dbReference>
<reference evidence="5 6" key="1">
    <citation type="submission" date="2019-03" db="EMBL/GenBank/DDBJ databases">
        <title>Sapientia aquatica gen. nov., sp. nov., isolated from a crater lake.</title>
        <authorList>
            <person name="Felfoldi T."/>
            <person name="Szabo A."/>
            <person name="Toth E."/>
            <person name="Schumann P."/>
            <person name="Keki Z."/>
            <person name="Marialigeti K."/>
            <person name="Mathe I."/>
        </authorList>
    </citation>
    <scope>NUCLEOTIDE SEQUENCE [LARGE SCALE GENOMIC DNA]</scope>
    <source>
        <strain evidence="5 6">SA-152</strain>
    </source>
</reference>
<evidence type="ECO:0000313" key="6">
    <source>
        <dbReference type="Proteomes" id="UP000294829"/>
    </source>
</evidence>
<keyword evidence="1" id="KW-0540">Nuclease</keyword>
<organism evidence="5 6">
    <name type="scientific">Sapientia aquatica</name>
    <dbReference type="NCBI Taxonomy" id="1549640"/>
    <lineage>
        <taxon>Bacteria</taxon>
        <taxon>Pseudomonadati</taxon>
        <taxon>Pseudomonadota</taxon>
        <taxon>Betaproteobacteria</taxon>
        <taxon>Burkholderiales</taxon>
        <taxon>Oxalobacteraceae</taxon>
        <taxon>Sapientia</taxon>
    </lineage>
</organism>
<evidence type="ECO:0000313" key="5">
    <source>
        <dbReference type="EMBL" id="TDK62596.1"/>
    </source>
</evidence>
<keyword evidence="6" id="KW-1185">Reference proteome</keyword>
<dbReference type="InterPro" id="IPR002421">
    <property type="entry name" value="5-3_exonuclease"/>
</dbReference>
<keyword evidence="3" id="KW-0238">DNA-binding</keyword>
<dbReference type="InterPro" id="IPR029060">
    <property type="entry name" value="PIN-like_dom_sf"/>
</dbReference>
<proteinExistence type="predicted"/>
<dbReference type="PANTHER" id="PTHR42646:SF2">
    <property type="entry name" value="5'-3' EXONUCLEASE FAMILY PROTEIN"/>
    <property type="match status" value="1"/>
</dbReference>
<dbReference type="Gene3D" id="3.40.50.1010">
    <property type="entry name" value="5'-nuclease"/>
    <property type="match status" value="1"/>
</dbReference>
<evidence type="ECO:0000256" key="1">
    <source>
        <dbReference type="ARBA" id="ARBA00022722"/>
    </source>
</evidence>
<keyword evidence="2" id="KW-0378">Hydrolase</keyword>
<accession>A0A4V3AU13</accession>